<accession>C6JRK4</accession>
<dbReference type="EMBL" id="GL002604">
    <property type="protein sequence ID" value="EES20127.1"/>
    <property type="molecule type" value="Genomic_DNA"/>
</dbReference>
<dbReference type="ExpressionAtlas" id="C6JRK4">
    <property type="expression patterns" value="baseline and differential"/>
</dbReference>
<name>C6JRK4_SORBI</name>
<reference evidence="1" key="1">
    <citation type="journal article" date="2009" name="Nature">
        <title>The Sorghum bicolor genome and the diversification of grasses.</title>
        <authorList>
            <person name="Paterson A.H."/>
            <person name="Bowers J.E."/>
            <person name="Bruggmann R."/>
            <person name="Dubchak I."/>
            <person name="Grimwood J."/>
            <person name="Gundlach H."/>
            <person name="Haberer G."/>
            <person name="Hellsten U."/>
            <person name="Mitros T."/>
            <person name="Poliakov A."/>
            <person name="Schmutz J."/>
            <person name="Spannagl M."/>
            <person name="Tang H."/>
            <person name="Wang X."/>
            <person name="Wicker T."/>
            <person name="Bharti A.K."/>
            <person name="Chapman J."/>
            <person name="Feltus F.A."/>
            <person name="Gowik U."/>
            <person name="Grigoriev I.V."/>
            <person name="Lyons E."/>
            <person name="Maher C.A."/>
            <person name="Martis M."/>
            <person name="Narechania A."/>
            <person name="Otillar R.P."/>
            <person name="Penning B.W."/>
            <person name="Salamov A.A."/>
            <person name="Wang Y."/>
            <person name="Zhang L."/>
            <person name="Carpita N.C."/>
            <person name="Freeling M."/>
            <person name="Gingle A.R."/>
            <person name="Hash C.T."/>
            <person name="Keller B."/>
            <person name="Klein P."/>
            <person name="Kresovich S."/>
            <person name="McCann M.C."/>
            <person name="Ming R."/>
            <person name="Peterson D.G."/>
            <person name="Mehboob-ur-Rahman"/>
            <person name="Ware D."/>
            <person name="Westhoff P."/>
            <person name="Mayer K.F."/>
            <person name="Messing J."/>
            <person name="Rokhsar D.S."/>
        </authorList>
    </citation>
    <scope>NUCLEOTIDE SEQUENCE [LARGE SCALE GENOMIC DNA]</scope>
</reference>
<proteinExistence type="predicted"/>
<evidence type="ECO:0000313" key="1">
    <source>
        <dbReference type="EMBL" id="EES20127.1"/>
    </source>
</evidence>
<protein>
    <submittedName>
        <fullName evidence="1">Uncharacterized protein</fullName>
    </submittedName>
</protein>
<dbReference type="HOGENOM" id="CLU_1544033_0_0_1"/>
<sequence length="174" mass="18603">ASPACTRLASPISIDRGRPLLCPLRFCRLSSRVGAPFACAGGDPPLLQGLLLSILLLVAHTGIRCCVVYRQACSNAPVSRDVVGPWNWDPRVAVLAVAVCRTQGGVVLRIQKPVERFVGGRMILEVMALMEGLDATLGLGIHSVTAVTGSARSTTMYAMTTLYPSNFTYFILVD</sequence>
<gene>
    <name evidence="1" type="primary">Sb0010s015080</name>
    <name evidence="1" type="ORF">SORBIDRAFT_0010s015080</name>
</gene>
<feature type="non-terminal residue" evidence="1">
    <location>
        <position position="1"/>
    </location>
</feature>
<organism evidence="1">
    <name type="scientific">Sorghum bicolor</name>
    <name type="common">Sorghum</name>
    <name type="synonym">Sorghum vulgare</name>
    <dbReference type="NCBI Taxonomy" id="4558"/>
    <lineage>
        <taxon>Eukaryota</taxon>
        <taxon>Viridiplantae</taxon>
        <taxon>Streptophyta</taxon>
        <taxon>Embryophyta</taxon>
        <taxon>Tracheophyta</taxon>
        <taxon>Spermatophyta</taxon>
        <taxon>Magnoliopsida</taxon>
        <taxon>Liliopsida</taxon>
        <taxon>Poales</taxon>
        <taxon>Poaceae</taxon>
        <taxon>PACMAD clade</taxon>
        <taxon>Panicoideae</taxon>
        <taxon>Andropogonodae</taxon>
        <taxon>Andropogoneae</taxon>
        <taxon>Sorghinae</taxon>
        <taxon>Sorghum</taxon>
    </lineage>
</organism>
<dbReference type="AlphaFoldDB" id="C6JRK4"/>